<dbReference type="STRING" id="1121362.A605_01210"/>
<evidence type="ECO:0000259" key="5">
    <source>
        <dbReference type="Pfam" id="PF18085"/>
    </source>
</evidence>
<keyword evidence="4" id="KW-0067">ATP-binding</keyword>
<dbReference type="KEGG" id="chn:A605_01210"/>
<dbReference type="RefSeq" id="WP_015399680.1">
    <property type="nucleotide sequence ID" value="NC_020302.1"/>
</dbReference>
<keyword evidence="1" id="KW-0808">Transferase</keyword>
<evidence type="ECO:0000256" key="4">
    <source>
        <dbReference type="ARBA" id="ARBA00022840"/>
    </source>
</evidence>
<proteinExistence type="predicted"/>
<keyword evidence="3" id="KW-0418">Kinase</keyword>
<dbReference type="Proteomes" id="UP000011723">
    <property type="component" value="Chromosome"/>
</dbReference>
<dbReference type="NCBIfam" id="NF047743">
    <property type="entry name" value="CG0192_fam"/>
    <property type="match status" value="1"/>
</dbReference>
<dbReference type="HOGENOM" id="CLU_114454_0_0_11"/>
<evidence type="ECO:0000256" key="2">
    <source>
        <dbReference type="ARBA" id="ARBA00022741"/>
    </source>
</evidence>
<dbReference type="Pfam" id="PF18085">
    <property type="entry name" value="Mak_N_cap"/>
    <property type="match status" value="1"/>
</dbReference>
<dbReference type="GO" id="GO:0005524">
    <property type="term" value="F:ATP binding"/>
    <property type="evidence" value="ECO:0007669"/>
    <property type="project" value="UniProtKB-KW"/>
</dbReference>
<evidence type="ECO:0000256" key="1">
    <source>
        <dbReference type="ARBA" id="ARBA00022679"/>
    </source>
</evidence>
<dbReference type="GO" id="GO:0016301">
    <property type="term" value="F:kinase activity"/>
    <property type="evidence" value="ECO:0007669"/>
    <property type="project" value="UniProtKB-KW"/>
</dbReference>
<evidence type="ECO:0000313" key="6">
    <source>
        <dbReference type="EMBL" id="AGF71256.1"/>
    </source>
</evidence>
<accession>M1P3I7</accession>
<dbReference type="InterPro" id="IPR040999">
    <property type="entry name" value="Mak_N_cap"/>
</dbReference>
<name>M1P3I7_9CORY</name>
<evidence type="ECO:0000313" key="7">
    <source>
        <dbReference type="Proteomes" id="UP000011723"/>
    </source>
</evidence>
<feature type="domain" description="Maltokinase N-terminal cap" evidence="5">
    <location>
        <begin position="27"/>
        <end position="93"/>
    </location>
</feature>
<gene>
    <name evidence="6" type="ORF">A605_01210</name>
</gene>
<dbReference type="OrthoDB" id="3787729at2"/>
<protein>
    <recommendedName>
        <fullName evidence="5">Maltokinase N-terminal cap domain-containing protein</fullName>
    </recommendedName>
</protein>
<dbReference type="EMBL" id="CP003697">
    <property type="protein sequence ID" value="AGF71256.1"/>
    <property type="molecule type" value="Genomic_DNA"/>
</dbReference>
<dbReference type="AlphaFoldDB" id="M1P3I7"/>
<evidence type="ECO:0000256" key="3">
    <source>
        <dbReference type="ARBA" id="ARBA00022777"/>
    </source>
</evidence>
<keyword evidence="7" id="KW-1185">Reference proteome</keyword>
<dbReference type="PATRIC" id="fig|1121362.3.peg.233"/>
<reference evidence="6 7" key="1">
    <citation type="journal article" date="2012" name="Stand. Genomic Sci.">
        <title>Genome sequence of the halotolerant bacterium Corynebacterium halotolerans type strain YIM 70093(T) (= DSM 44683(T)).</title>
        <authorList>
            <person name="Ruckert C."/>
            <person name="Albersmeier A."/>
            <person name="Al-Dilaimi A."/>
            <person name="Niehaus K."/>
            <person name="Szczepanowski R."/>
            <person name="Kalinowski J."/>
        </authorList>
    </citation>
    <scope>NUCLEOTIDE SEQUENCE [LARGE SCALE GENOMIC DNA]</scope>
    <source>
        <strain evidence="6">YIM 70093</strain>
    </source>
</reference>
<sequence>MSGIAKIYDAVLNPTKEQIAGTFGGFVELLGSYRLVDPDDEVGIEVLIGTDLDGRIVQLPLTYRGAELDPEHTLTELEHNILGHRWVSNALGDPVAVTQLIRTILTGDDGAKFSDGTPPALDIIGSGDRAGAQVSEVRLSESTRQRAVGTVRVDDRVRGFRLHMPRVPLSPRTTGQERTTARLNLTGSLPSLPAKKHVVAELHWRDL</sequence>
<organism evidence="6 7">
    <name type="scientific">Corynebacterium halotolerans YIM 70093 = DSM 44683</name>
    <dbReference type="NCBI Taxonomy" id="1121362"/>
    <lineage>
        <taxon>Bacteria</taxon>
        <taxon>Bacillati</taxon>
        <taxon>Actinomycetota</taxon>
        <taxon>Actinomycetes</taxon>
        <taxon>Mycobacteriales</taxon>
        <taxon>Corynebacteriaceae</taxon>
        <taxon>Corynebacterium</taxon>
    </lineage>
</organism>
<dbReference type="eggNOG" id="COG3281">
    <property type="taxonomic scope" value="Bacteria"/>
</dbReference>
<keyword evidence="2" id="KW-0547">Nucleotide-binding</keyword>